<protein>
    <submittedName>
        <fullName evidence="8">Mn2+/Zn2+ ABC transporter, permease</fullName>
    </submittedName>
</protein>
<dbReference type="EMBL" id="FAXN01000036">
    <property type="protein sequence ID" value="CUV65479.1"/>
    <property type="molecule type" value="Genomic_DNA"/>
</dbReference>
<keyword evidence="3 6" id="KW-0812">Transmembrane</keyword>
<evidence type="ECO:0000256" key="2">
    <source>
        <dbReference type="ARBA" id="ARBA00008034"/>
    </source>
</evidence>
<feature type="transmembrane region" description="Helical" evidence="7">
    <location>
        <begin position="246"/>
        <end position="266"/>
    </location>
</feature>
<evidence type="ECO:0000256" key="6">
    <source>
        <dbReference type="RuleBase" id="RU003943"/>
    </source>
</evidence>
<evidence type="ECO:0000256" key="4">
    <source>
        <dbReference type="ARBA" id="ARBA00022989"/>
    </source>
</evidence>
<organism evidence="8">
    <name type="scientific">Sulfurovum sp. enrichment culture clone C5</name>
    <dbReference type="NCBI Taxonomy" id="497650"/>
    <lineage>
        <taxon>Bacteria</taxon>
        <taxon>Pseudomonadati</taxon>
        <taxon>Campylobacterota</taxon>
        <taxon>Epsilonproteobacteria</taxon>
        <taxon>Campylobacterales</taxon>
        <taxon>Sulfurovaceae</taxon>
        <taxon>Sulfurovum</taxon>
        <taxon>environmental samples</taxon>
    </lineage>
</organism>
<dbReference type="GO" id="GO:0010043">
    <property type="term" value="P:response to zinc ion"/>
    <property type="evidence" value="ECO:0007669"/>
    <property type="project" value="TreeGrafter"/>
</dbReference>
<dbReference type="PANTHER" id="PTHR30477">
    <property type="entry name" value="ABC-TRANSPORTER METAL-BINDING PROTEIN"/>
    <property type="match status" value="1"/>
</dbReference>
<gene>
    <name evidence="8" type="primary">znuB</name>
    <name evidence="8" type="ORF">BN3087_360013</name>
</gene>
<keyword evidence="5 7" id="KW-0472">Membrane</keyword>
<feature type="transmembrane region" description="Helical" evidence="7">
    <location>
        <begin position="53"/>
        <end position="81"/>
    </location>
</feature>
<evidence type="ECO:0000256" key="3">
    <source>
        <dbReference type="ARBA" id="ARBA00022692"/>
    </source>
</evidence>
<dbReference type="Pfam" id="PF00950">
    <property type="entry name" value="ABC-3"/>
    <property type="match status" value="1"/>
</dbReference>
<dbReference type="SUPFAM" id="SSF81345">
    <property type="entry name" value="ABC transporter involved in vitamin B12 uptake, BtuC"/>
    <property type="match status" value="1"/>
</dbReference>
<evidence type="ECO:0000256" key="5">
    <source>
        <dbReference type="ARBA" id="ARBA00023136"/>
    </source>
</evidence>
<comment type="subcellular location">
    <subcellularLocation>
        <location evidence="6">Cell membrane</location>
        <topology evidence="6">Multi-pass membrane protein</topology>
    </subcellularLocation>
    <subcellularLocation>
        <location evidence="1">Membrane</location>
        <topology evidence="1">Multi-pass membrane protein</topology>
    </subcellularLocation>
</comment>
<feature type="transmembrane region" description="Helical" evidence="7">
    <location>
        <begin position="132"/>
        <end position="153"/>
    </location>
</feature>
<dbReference type="Gene3D" id="1.10.3470.10">
    <property type="entry name" value="ABC transporter involved in vitamin B12 uptake, BtuC"/>
    <property type="match status" value="1"/>
</dbReference>
<feature type="transmembrane region" description="Helical" evidence="7">
    <location>
        <begin position="93"/>
        <end position="112"/>
    </location>
</feature>
<dbReference type="PANTHER" id="PTHR30477:SF18">
    <property type="entry name" value="METAL TRANSPORT SYSTEM MEMBRANE PROTEIN CT_417-RELATED"/>
    <property type="match status" value="1"/>
</dbReference>
<dbReference type="CDD" id="cd06550">
    <property type="entry name" value="TM_ABC_iron-siderophores_like"/>
    <property type="match status" value="1"/>
</dbReference>
<feature type="transmembrane region" description="Helical" evidence="7">
    <location>
        <begin position="215"/>
        <end position="240"/>
    </location>
</feature>
<proteinExistence type="inferred from homology"/>
<feature type="transmembrane region" description="Helical" evidence="7">
    <location>
        <begin position="191"/>
        <end position="208"/>
    </location>
</feature>
<feature type="transmembrane region" description="Helical" evidence="7">
    <location>
        <begin position="12"/>
        <end position="33"/>
    </location>
</feature>
<name>A0A0S4XMD6_9BACT</name>
<dbReference type="InterPro" id="IPR001626">
    <property type="entry name" value="ABC_TroCD"/>
</dbReference>
<dbReference type="AlphaFoldDB" id="A0A0S4XMD6"/>
<comment type="similarity">
    <text evidence="2 6">Belongs to the ABC-3 integral membrane protein family.</text>
</comment>
<accession>A0A0S4XMD6</accession>
<feature type="transmembrane region" description="Helical" evidence="7">
    <location>
        <begin position="165"/>
        <end position="185"/>
    </location>
</feature>
<evidence type="ECO:0000256" key="7">
    <source>
        <dbReference type="SAM" id="Phobius"/>
    </source>
</evidence>
<dbReference type="GO" id="GO:0043190">
    <property type="term" value="C:ATP-binding cassette (ABC) transporter complex"/>
    <property type="evidence" value="ECO:0007669"/>
    <property type="project" value="InterPro"/>
</dbReference>
<reference evidence="8" key="1">
    <citation type="submission" date="2015-11" db="EMBL/GenBank/DDBJ databases">
        <authorList>
            <person name="Zhang Y."/>
            <person name="Guo Z."/>
        </authorList>
    </citation>
    <scope>NUCLEOTIDE SEQUENCE</scope>
    <source>
        <strain evidence="8">BN30871</strain>
    </source>
</reference>
<dbReference type="GO" id="GO:0055085">
    <property type="term" value="P:transmembrane transport"/>
    <property type="evidence" value="ECO:0007669"/>
    <property type="project" value="InterPro"/>
</dbReference>
<sequence length="271" mass="29372">MFEIFTTDFMQNALIAGIIVSLISGIIGSLIVVNRMVFLAGGIAHTSYGGIGFAIFLGLPIFLGASIFAIIASILMSFLALKYKDRVDTFIGLIWATGMAIGVILIDLTPGYNVDLMSYLFGSILAVETGDIYTMFSILIVILVFIVFGYRNILAVSYDSQYAHIRGINVGLFYTLILVISSIGIVITMKVVGLILVIAMLTIPVFIAEKISNSLIWMMIASGLISTLFTITGLVVSYYYNFTTGATIILVSVAGMILFLGVQKIYSIVKK</sequence>
<evidence type="ECO:0000256" key="1">
    <source>
        <dbReference type="ARBA" id="ARBA00004141"/>
    </source>
</evidence>
<keyword evidence="6" id="KW-0813">Transport</keyword>
<evidence type="ECO:0000313" key="8">
    <source>
        <dbReference type="EMBL" id="CUV65479.1"/>
    </source>
</evidence>
<keyword evidence="4 7" id="KW-1133">Transmembrane helix</keyword>
<dbReference type="InterPro" id="IPR037294">
    <property type="entry name" value="ABC_BtuC-like"/>
</dbReference>